<accession>A0A087TPP9</accession>
<dbReference type="InterPro" id="IPR011335">
    <property type="entry name" value="Restrct_endonuc-II-like"/>
</dbReference>
<dbReference type="PANTHER" id="PTHR47526:SF3">
    <property type="entry name" value="PHD-TYPE DOMAIN-CONTAINING PROTEIN"/>
    <property type="match status" value="1"/>
</dbReference>
<keyword evidence="3" id="KW-1185">Reference proteome</keyword>
<evidence type="ECO:0000313" key="3">
    <source>
        <dbReference type="Proteomes" id="UP000054359"/>
    </source>
</evidence>
<gene>
    <name evidence="2" type="ORF">X975_05942</name>
</gene>
<dbReference type="OrthoDB" id="6418206at2759"/>
<dbReference type="GO" id="GO:0006281">
    <property type="term" value="P:DNA repair"/>
    <property type="evidence" value="ECO:0007669"/>
    <property type="project" value="UniProtKB-ARBA"/>
</dbReference>
<evidence type="ECO:0000259" key="1">
    <source>
        <dbReference type="Pfam" id="PF09588"/>
    </source>
</evidence>
<dbReference type="PANTHER" id="PTHR47526">
    <property type="entry name" value="ATP-DEPENDENT DNA HELICASE"/>
    <property type="match status" value="1"/>
</dbReference>
<dbReference type="InterPro" id="IPR019080">
    <property type="entry name" value="YqaJ_viral_recombinase"/>
</dbReference>
<dbReference type="SUPFAM" id="SSF52980">
    <property type="entry name" value="Restriction endonuclease-like"/>
    <property type="match status" value="1"/>
</dbReference>
<dbReference type="OMA" id="NEWHLER"/>
<proteinExistence type="predicted"/>
<dbReference type="InterPro" id="IPR011604">
    <property type="entry name" value="PDDEXK-like_dom_sf"/>
</dbReference>
<feature type="non-terminal residue" evidence="2">
    <location>
        <position position="193"/>
    </location>
</feature>
<dbReference type="Pfam" id="PF09588">
    <property type="entry name" value="YqaJ"/>
    <property type="match status" value="1"/>
</dbReference>
<dbReference type="AlphaFoldDB" id="A0A087TPP9"/>
<organism evidence="2 3">
    <name type="scientific">Stegodyphus mimosarum</name>
    <name type="common">African social velvet spider</name>
    <dbReference type="NCBI Taxonomy" id="407821"/>
    <lineage>
        <taxon>Eukaryota</taxon>
        <taxon>Metazoa</taxon>
        <taxon>Ecdysozoa</taxon>
        <taxon>Arthropoda</taxon>
        <taxon>Chelicerata</taxon>
        <taxon>Arachnida</taxon>
        <taxon>Araneae</taxon>
        <taxon>Araneomorphae</taxon>
        <taxon>Entelegynae</taxon>
        <taxon>Eresoidea</taxon>
        <taxon>Eresidae</taxon>
        <taxon>Stegodyphus</taxon>
    </lineage>
</organism>
<dbReference type="CDD" id="cd22343">
    <property type="entry name" value="PDDEXK_lambda_exonuclease-like"/>
    <property type="match status" value="1"/>
</dbReference>
<dbReference type="Gene3D" id="3.90.320.10">
    <property type="match status" value="1"/>
</dbReference>
<protein>
    <recommendedName>
        <fullName evidence="1">YqaJ viral recombinase domain-containing protein</fullName>
    </recommendedName>
</protein>
<dbReference type="STRING" id="407821.A0A087TPP9"/>
<evidence type="ECO:0000313" key="2">
    <source>
        <dbReference type="EMBL" id="KFM67088.1"/>
    </source>
</evidence>
<reference evidence="2 3" key="1">
    <citation type="submission" date="2013-11" db="EMBL/GenBank/DDBJ databases">
        <title>Genome sequencing of Stegodyphus mimosarum.</title>
        <authorList>
            <person name="Bechsgaard J."/>
        </authorList>
    </citation>
    <scope>NUCLEOTIDE SEQUENCE [LARGE SCALE GENOMIC DNA]</scope>
</reference>
<name>A0A087TPP9_STEMI</name>
<dbReference type="Proteomes" id="UP000054359">
    <property type="component" value="Unassembled WGS sequence"/>
</dbReference>
<feature type="domain" description="YqaJ viral recombinase" evidence="1">
    <location>
        <begin position="40"/>
        <end position="189"/>
    </location>
</feature>
<sequence>MPDFLNIEEVLYFHQNIKISLEEAWEIELQTTEQSKSNLWKKHRQIRLTSSAFHSIAHRMADFDVLAANIYRNHEKDLSKLPAVSFGSRHESVIRNFIRSQNECYILRKVGVVTDPRIPFLCASPDGLLFNKENVQLVEIKCCYNPENVELNQLAKRPNFCLHNVDGIWKLKTTHAYFYQIQGQLAISNLTEC</sequence>
<dbReference type="EMBL" id="KK116217">
    <property type="protein sequence ID" value="KFM67088.1"/>
    <property type="molecule type" value="Genomic_DNA"/>
</dbReference>